<dbReference type="EMBL" id="JAUJLE010000209">
    <property type="protein sequence ID" value="KAK0968263.1"/>
    <property type="molecule type" value="Genomic_DNA"/>
</dbReference>
<dbReference type="SUPFAM" id="SSF46689">
    <property type="entry name" value="Homeodomain-like"/>
    <property type="match status" value="1"/>
</dbReference>
<evidence type="ECO:0000256" key="1">
    <source>
        <dbReference type="SAM" id="MobiDB-lite"/>
    </source>
</evidence>
<evidence type="ECO:0000259" key="2">
    <source>
        <dbReference type="Pfam" id="PF04433"/>
    </source>
</evidence>
<comment type="caution">
    <text evidence="3">The sequence shown here is derived from an EMBL/GenBank/DDBJ whole genome shotgun (WGS) entry which is preliminary data.</text>
</comment>
<evidence type="ECO:0000313" key="3">
    <source>
        <dbReference type="EMBL" id="KAK0968263.1"/>
    </source>
</evidence>
<dbReference type="AlphaFoldDB" id="A0AAN6QK95"/>
<name>A0AAN6QK95_9PEZI</name>
<keyword evidence="4" id="KW-1185">Reference proteome</keyword>
<dbReference type="Proteomes" id="UP001175353">
    <property type="component" value="Unassembled WGS sequence"/>
</dbReference>
<reference evidence="3" key="1">
    <citation type="submission" date="2023-06" db="EMBL/GenBank/DDBJ databases">
        <title>Black Yeasts Isolated from many extreme environments.</title>
        <authorList>
            <person name="Coleine C."/>
            <person name="Stajich J.E."/>
            <person name="Selbmann L."/>
        </authorList>
    </citation>
    <scope>NUCLEOTIDE SEQUENCE</scope>
    <source>
        <strain evidence="3">CCFEE 5200</strain>
    </source>
</reference>
<evidence type="ECO:0000313" key="4">
    <source>
        <dbReference type="Proteomes" id="UP001175353"/>
    </source>
</evidence>
<dbReference type="InterPro" id="IPR036388">
    <property type="entry name" value="WH-like_DNA-bd_sf"/>
</dbReference>
<sequence length="412" mass="44621">MAASEASVGKATLGAGHLHTPQDQIYDTFTQGSEKPEIEKKLAQIATISPPISPDTPVLASFASTSSHHAQDQVLFPDATQSDDQDPLFESQSVQPASQEKGASASASASSKRSKLIDIPEPAYVRGTMIPIERSYEAAEAYYMNCMSSLESVRAAQRAAGTLPAPQRSSVQPRDPMSIQQVRMLVPRPLLTRPAGVTKPKPSPKATAVKPKTTPAVAAPKAVAPEKTAPTRRSRTPRQRSTTEHSTGANQADDDKKHKRAAPSKNTPSKESDLRWREIEDYSPPLSSLDGSSRLKATWGPGTAPLDISDEQDAECLGPVEMRVAATLRLKPVQYLANKRRIFAAKVNSLKDGKTFTKTAAQNECNIDVNKASALWTAFDGAGWFERTWFEKYLPVRAAWNGHIVEQAQGLG</sequence>
<dbReference type="GO" id="GO:0010468">
    <property type="term" value="P:regulation of gene expression"/>
    <property type="evidence" value="ECO:0007669"/>
    <property type="project" value="UniProtKB-ARBA"/>
</dbReference>
<proteinExistence type="predicted"/>
<accession>A0AAN6QK95</accession>
<dbReference type="Gene3D" id="1.10.10.10">
    <property type="entry name" value="Winged helix-like DNA-binding domain superfamily/Winged helix DNA-binding domain"/>
    <property type="match status" value="1"/>
</dbReference>
<feature type="compositionally biased region" description="Polar residues" evidence="1">
    <location>
        <begin position="21"/>
        <end position="33"/>
    </location>
</feature>
<gene>
    <name evidence="3" type="ORF">LTR91_016799</name>
</gene>
<feature type="domain" description="SWIRM" evidence="2">
    <location>
        <begin position="315"/>
        <end position="385"/>
    </location>
</feature>
<organism evidence="3 4">
    <name type="scientific">Friedmanniomyces endolithicus</name>
    <dbReference type="NCBI Taxonomy" id="329885"/>
    <lineage>
        <taxon>Eukaryota</taxon>
        <taxon>Fungi</taxon>
        <taxon>Dikarya</taxon>
        <taxon>Ascomycota</taxon>
        <taxon>Pezizomycotina</taxon>
        <taxon>Dothideomycetes</taxon>
        <taxon>Dothideomycetidae</taxon>
        <taxon>Mycosphaerellales</taxon>
        <taxon>Teratosphaeriaceae</taxon>
        <taxon>Friedmanniomyces</taxon>
    </lineage>
</organism>
<feature type="compositionally biased region" description="Basic and acidic residues" evidence="1">
    <location>
        <begin position="268"/>
        <end position="277"/>
    </location>
</feature>
<feature type="region of interest" description="Disordered" evidence="1">
    <location>
        <begin position="1"/>
        <end position="115"/>
    </location>
</feature>
<feature type="region of interest" description="Disordered" evidence="1">
    <location>
        <begin position="185"/>
        <end position="277"/>
    </location>
</feature>
<dbReference type="Pfam" id="PF04433">
    <property type="entry name" value="SWIRM"/>
    <property type="match status" value="1"/>
</dbReference>
<dbReference type="InterPro" id="IPR007526">
    <property type="entry name" value="SWIRM"/>
</dbReference>
<protein>
    <recommendedName>
        <fullName evidence="2">SWIRM domain-containing protein</fullName>
    </recommendedName>
</protein>
<dbReference type="FunFam" id="1.10.10.10:FF:000087">
    <property type="entry name" value="Transcriptional adapter 2"/>
    <property type="match status" value="1"/>
</dbReference>
<feature type="region of interest" description="Disordered" evidence="1">
    <location>
        <begin position="161"/>
        <end position="180"/>
    </location>
</feature>
<dbReference type="InterPro" id="IPR009057">
    <property type="entry name" value="Homeodomain-like_sf"/>
</dbReference>
<feature type="compositionally biased region" description="Low complexity" evidence="1">
    <location>
        <begin position="197"/>
        <end position="228"/>
    </location>
</feature>